<dbReference type="Proteomes" id="UP001164743">
    <property type="component" value="Chromosome 4A"/>
</dbReference>
<proteinExistence type="predicted"/>
<dbReference type="RefSeq" id="XP_053019753.1">
    <property type="nucleotide sequence ID" value="XM_053168556.1"/>
</dbReference>
<protein>
    <submittedName>
        <fullName evidence="1">Uncharacterized protein</fullName>
    </submittedName>
</protein>
<gene>
    <name evidence="1" type="ORF">PtA15_4A650</name>
</gene>
<dbReference type="GeneID" id="77809451"/>
<organism evidence="1 2">
    <name type="scientific">Puccinia triticina</name>
    <dbReference type="NCBI Taxonomy" id="208348"/>
    <lineage>
        <taxon>Eukaryota</taxon>
        <taxon>Fungi</taxon>
        <taxon>Dikarya</taxon>
        <taxon>Basidiomycota</taxon>
        <taxon>Pucciniomycotina</taxon>
        <taxon>Pucciniomycetes</taxon>
        <taxon>Pucciniales</taxon>
        <taxon>Pucciniaceae</taxon>
        <taxon>Puccinia</taxon>
    </lineage>
</organism>
<name>A0ABY7CH06_9BASI</name>
<evidence type="ECO:0000313" key="1">
    <source>
        <dbReference type="EMBL" id="WAQ84198.1"/>
    </source>
</evidence>
<sequence>MEITNNQQKRNSSSHPTHTACLRSHTVMCASATRRRQPPALDHPSSTPLSSLWCWDPTRRLGPSHAHCCDLLWLPRLPPTTAPLLKIPLCSARRSSAAFDRTLRA</sequence>
<evidence type="ECO:0000313" key="2">
    <source>
        <dbReference type="Proteomes" id="UP001164743"/>
    </source>
</evidence>
<accession>A0ABY7CH06</accession>
<dbReference type="EMBL" id="CP110424">
    <property type="protein sequence ID" value="WAQ84198.1"/>
    <property type="molecule type" value="Genomic_DNA"/>
</dbReference>
<reference evidence="1" key="1">
    <citation type="submission" date="2022-10" db="EMBL/GenBank/DDBJ databases">
        <title>Puccinia triticina Genome sequencing and assembly.</title>
        <authorList>
            <person name="Li C."/>
        </authorList>
    </citation>
    <scope>NUCLEOTIDE SEQUENCE</scope>
    <source>
        <strain evidence="1">Pt15</strain>
    </source>
</reference>
<keyword evidence="2" id="KW-1185">Reference proteome</keyword>